<evidence type="ECO:0000256" key="1">
    <source>
        <dbReference type="ARBA" id="ARBA00022598"/>
    </source>
</evidence>
<dbReference type="OrthoDB" id="8824838at2"/>
<dbReference type="Gene3D" id="3.30.559.30">
    <property type="entry name" value="Nonribosomal peptide synthetase, condensation domain"/>
    <property type="match status" value="2"/>
</dbReference>
<dbReference type="InterPro" id="IPR057737">
    <property type="entry name" value="Condensation_MtbB-like"/>
</dbReference>
<gene>
    <name evidence="4" type="ORF">GM668_30165</name>
</gene>
<comment type="caution">
    <text evidence="4">The sequence shown here is derived from an EMBL/GenBank/DDBJ whole genome shotgun (WGS) entry which is preliminary data.</text>
</comment>
<feature type="domain" description="Condensation" evidence="3">
    <location>
        <begin position="7"/>
        <end position="309"/>
    </location>
</feature>
<dbReference type="Pfam" id="PF00668">
    <property type="entry name" value="Condensation"/>
    <property type="match status" value="2"/>
</dbReference>
<organism evidence="4 5">
    <name type="scientific">Pseudoduganella ginsengisoli</name>
    <dbReference type="NCBI Taxonomy" id="1462440"/>
    <lineage>
        <taxon>Bacteria</taxon>
        <taxon>Pseudomonadati</taxon>
        <taxon>Pseudomonadota</taxon>
        <taxon>Betaproteobacteria</taxon>
        <taxon>Burkholderiales</taxon>
        <taxon>Oxalobacteraceae</taxon>
        <taxon>Telluria group</taxon>
        <taxon>Pseudoduganella</taxon>
    </lineage>
</organism>
<reference evidence="4 5" key="1">
    <citation type="submission" date="2019-11" db="EMBL/GenBank/DDBJ databases">
        <title>Type strains purchased from KCTC, JCM and DSMZ.</title>
        <authorList>
            <person name="Lu H."/>
        </authorList>
    </citation>
    <scope>NUCLEOTIDE SEQUENCE [LARGE SCALE GENOMIC DNA]</scope>
    <source>
        <strain evidence="4 5">KCTC 42409</strain>
    </source>
</reference>
<protein>
    <submittedName>
        <fullName evidence="4">AMP-binding protein</fullName>
    </submittedName>
</protein>
<dbReference type="InterPro" id="IPR000873">
    <property type="entry name" value="AMP-dep_synth/lig_dom"/>
</dbReference>
<dbReference type="SUPFAM" id="SSF52777">
    <property type="entry name" value="CoA-dependent acyltransferases"/>
    <property type="match status" value="4"/>
</dbReference>
<dbReference type="InterPro" id="IPR010060">
    <property type="entry name" value="NRPS_synth"/>
</dbReference>
<feature type="domain" description="AMP-dependent synthetase/ligase" evidence="2">
    <location>
        <begin position="797"/>
        <end position="972"/>
    </location>
</feature>
<dbReference type="PROSITE" id="PS00455">
    <property type="entry name" value="AMP_BINDING"/>
    <property type="match status" value="1"/>
</dbReference>
<feature type="non-terminal residue" evidence="4">
    <location>
        <position position="978"/>
    </location>
</feature>
<dbReference type="PANTHER" id="PTHR45398:SF1">
    <property type="entry name" value="ENZYME, PUTATIVE (JCVI)-RELATED"/>
    <property type="match status" value="1"/>
</dbReference>
<dbReference type="InterPro" id="IPR023213">
    <property type="entry name" value="CAT-like_dom_sf"/>
</dbReference>
<dbReference type="RefSeq" id="WP_155442675.1">
    <property type="nucleotide sequence ID" value="NZ_WNLA01000060.1"/>
</dbReference>
<dbReference type="SUPFAM" id="SSF56801">
    <property type="entry name" value="Acetyl-CoA synthetase-like"/>
    <property type="match status" value="1"/>
</dbReference>
<dbReference type="GO" id="GO:0003824">
    <property type="term" value="F:catalytic activity"/>
    <property type="evidence" value="ECO:0007669"/>
    <property type="project" value="InterPro"/>
</dbReference>
<dbReference type="InterPro" id="IPR001242">
    <property type="entry name" value="Condensation_dom"/>
</dbReference>
<dbReference type="CDD" id="cd19535">
    <property type="entry name" value="Cyc_NRPS"/>
    <property type="match status" value="1"/>
</dbReference>
<dbReference type="AlphaFoldDB" id="A0A6L6Q984"/>
<dbReference type="NCBIfam" id="TIGR01720">
    <property type="entry name" value="NRPS-para261"/>
    <property type="match status" value="1"/>
</dbReference>
<evidence type="ECO:0000313" key="5">
    <source>
        <dbReference type="Proteomes" id="UP000484015"/>
    </source>
</evidence>
<accession>A0A6L6Q984</accession>
<evidence type="ECO:0000259" key="3">
    <source>
        <dbReference type="Pfam" id="PF00668"/>
    </source>
</evidence>
<name>A0A6L6Q984_9BURK</name>
<proteinExistence type="predicted"/>
<dbReference type="InterPro" id="IPR020845">
    <property type="entry name" value="AMP-binding_CS"/>
</dbReference>
<dbReference type="Pfam" id="PF00501">
    <property type="entry name" value="AMP-binding"/>
    <property type="match status" value="1"/>
</dbReference>
<evidence type="ECO:0000313" key="4">
    <source>
        <dbReference type="EMBL" id="MTW06347.1"/>
    </source>
</evidence>
<feature type="domain" description="Condensation" evidence="3">
    <location>
        <begin position="366"/>
        <end position="756"/>
    </location>
</feature>
<keyword evidence="1" id="KW-0436">Ligase</keyword>
<feature type="non-terminal residue" evidence="4">
    <location>
        <position position="1"/>
    </location>
</feature>
<keyword evidence="5" id="KW-1185">Reference proteome</keyword>
<dbReference type="Gene3D" id="3.40.50.980">
    <property type="match status" value="2"/>
</dbReference>
<dbReference type="Gene3D" id="3.30.559.10">
    <property type="entry name" value="Chloramphenicol acetyltransferase-like domain"/>
    <property type="match status" value="2"/>
</dbReference>
<evidence type="ECO:0000259" key="2">
    <source>
        <dbReference type="Pfam" id="PF00501"/>
    </source>
</evidence>
<dbReference type="PANTHER" id="PTHR45398">
    <property type="match status" value="1"/>
</dbReference>
<dbReference type="EMBL" id="WNLA01000060">
    <property type="protein sequence ID" value="MTW06347.1"/>
    <property type="molecule type" value="Genomic_DNA"/>
</dbReference>
<dbReference type="Proteomes" id="UP000484015">
    <property type="component" value="Unassembled WGS sequence"/>
</dbReference>
<sequence>PLYSLGYLHGYADGSARVFFALHHLIVDTISWRVLAEDLQAAYEGQALPPKLTSYRQWVDTVSRYETTHRAELPYWLDLLGSAAPLALDKGDGAVSDTELVLDSALTTKLLQRCNAAYHTQINDLLLTAFAYALSDVGGRACNHIMLEGHGREEIATDIDLSRTVGWFTTLFPVALTVEQDLRASIKANKERLRAVPNKGIGFGTLMGYAHPALPSVSFNYLGRFDTDGAADWQPCADPAGMAIAPDNALSHDIGVIAMVQSDQLRCRMYTRFGAAVTGQLAAALQRHLEAVIAHCSQAAAVEYTASDFADVAGESDLSQLPLLHNENTGDWFDMTAVQRAYLMGRLANYEIGNISNHIYNEYSYRQLDVNTLQRALNTLIEQYDVLRTVYSFERLQQRYLPLEQTGPYRIQINDCRGQARKEDTLDAVRERLSHKVYDATSFPLFTFEVSRFDDCDVLHISIDLILLDAQSRQAMFAELNQLYRDPAYRCNPPSISFKDYQEYFKHLEHSRWYAKDKQYWMDKVADMPLRLELPFLVPPESVTAPKFNDHTLFVEGEAWQKFKEQSRKYGVSYSSVLLGLYGSVLSHFSGYREFLITMTVFNRYAMHEEVSRLWGDFTSTNLFHFQGFGSDVLKTLKRAHDTMWQDVDHGLFNGIEVQRELARRHKLDGNKAVSPIVFTGIIGNLLDETDRSFWLDDSEIVEQRDWSAQTSQAWIDLQAIEANGRFMSKWLYVDQLFSPEYVAEMNRLYCALITHLAYADWEAGTDLFQLPARDHALIAQANAAVQATSTGTLFSRCAGRDDAIAVIEGGSGRQFSHAQLRADSAQLARHLVRSEGTDGGLIAILSEKGYNQVAASLAIMQSGHGYLPLHVEWPAGRIDTVLQQGKVRTVLLSAKQAACAEIQATLAGRYRLLVIETLLEQLASDEGLRAQALPQVAPDDLAYVIFTSGSTGVPKGVSISHRGALNTIDAVNQRFSV</sequence>